<dbReference type="PIRSF" id="PIRSF035875">
    <property type="entry name" value="RNase_BN"/>
    <property type="match status" value="1"/>
</dbReference>
<feature type="region of interest" description="Disordered" evidence="6">
    <location>
        <begin position="293"/>
        <end position="319"/>
    </location>
</feature>
<keyword evidence="3 7" id="KW-0812">Transmembrane</keyword>
<feature type="transmembrane region" description="Helical" evidence="7">
    <location>
        <begin position="223"/>
        <end position="242"/>
    </location>
</feature>
<evidence type="ECO:0000256" key="2">
    <source>
        <dbReference type="ARBA" id="ARBA00022475"/>
    </source>
</evidence>
<reference evidence="8 9" key="1">
    <citation type="submission" date="2021-11" db="EMBL/GenBank/DDBJ databases">
        <authorList>
            <person name="Oh E.-T."/>
            <person name="Kim S.-B."/>
        </authorList>
    </citation>
    <scope>NUCLEOTIDE SEQUENCE [LARGE SCALE GENOMIC DNA]</scope>
    <source>
        <strain evidence="8 9">MMS20-SJTR3</strain>
    </source>
</reference>
<feature type="transmembrane region" description="Helical" evidence="7">
    <location>
        <begin position="104"/>
        <end position="128"/>
    </location>
</feature>
<dbReference type="InterPro" id="IPR017039">
    <property type="entry name" value="Virul_fac_BrkB"/>
</dbReference>
<evidence type="ECO:0000313" key="9">
    <source>
        <dbReference type="Proteomes" id="UP001431019"/>
    </source>
</evidence>
<keyword evidence="2" id="KW-1003">Cell membrane</keyword>
<feature type="transmembrane region" description="Helical" evidence="7">
    <location>
        <begin position="149"/>
        <end position="170"/>
    </location>
</feature>
<dbReference type="RefSeq" id="WP_230507457.1">
    <property type="nucleotide sequence ID" value="NZ_JAJITD010000001.1"/>
</dbReference>
<gene>
    <name evidence="8" type="ORF">LJ656_01200</name>
</gene>
<dbReference type="PANTHER" id="PTHR30213">
    <property type="entry name" value="INNER MEMBRANE PROTEIN YHJD"/>
    <property type="match status" value="1"/>
</dbReference>
<feature type="transmembrane region" description="Helical" evidence="7">
    <location>
        <begin position="41"/>
        <end position="64"/>
    </location>
</feature>
<dbReference type="Proteomes" id="UP001431019">
    <property type="component" value="Unassembled WGS sequence"/>
</dbReference>
<dbReference type="EMBL" id="JAJITD010000001">
    <property type="protein sequence ID" value="MCC8391193.1"/>
    <property type="molecule type" value="Genomic_DNA"/>
</dbReference>
<proteinExistence type="predicted"/>
<sequence>MQKPSSYASPRSAGRFRALHVASDTVTRFMSDRCPMLGASIAFYSAFSLAPTLLLVLAVIGWIFGRDIAQGRFFAQVQFLLGKEAAQAMQDIVVHAHYAGGSGVAAAFSVVLLLVGASATFASLNTALDIVFAAQSRKGIAGIALVLRARLVSIGLLIGLSFLLVVSLVLDAAITTVGGMIFGNSTLGTIAQAAQSLFGFVILAVGLGALIKWLPDTSVPLRPALAGGVVASLLFTVGRHLFSLYLARAGTAGVFGAAGSLAVLMMWLYFCAVVFLLGSEVTAALCRASGHTAGDTGRHASGSSFDRAAAEPGDATREQ</sequence>
<keyword evidence="5 7" id="KW-0472">Membrane</keyword>
<evidence type="ECO:0000256" key="1">
    <source>
        <dbReference type="ARBA" id="ARBA00004651"/>
    </source>
</evidence>
<feature type="transmembrane region" description="Helical" evidence="7">
    <location>
        <begin position="254"/>
        <end position="277"/>
    </location>
</feature>
<evidence type="ECO:0000256" key="7">
    <source>
        <dbReference type="SAM" id="Phobius"/>
    </source>
</evidence>
<keyword evidence="4 7" id="KW-1133">Transmembrane helix</keyword>
<comment type="subcellular location">
    <subcellularLocation>
        <location evidence="1">Cell membrane</location>
        <topology evidence="1">Multi-pass membrane protein</topology>
    </subcellularLocation>
</comment>
<evidence type="ECO:0000313" key="8">
    <source>
        <dbReference type="EMBL" id="MCC8391193.1"/>
    </source>
</evidence>
<accession>A0ABS8JMR8</accession>
<name>A0ABS8JMR8_9BURK</name>
<dbReference type="Pfam" id="PF03631">
    <property type="entry name" value="Virul_fac_BrkB"/>
    <property type="match status" value="1"/>
</dbReference>
<protein>
    <submittedName>
        <fullName evidence="8">YihY/virulence factor BrkB family protein</fullName>
    </submittedName>
</protein>
<evidence type="ECO:0000256" key="5">
    <source>
        <dbReference type="ARBA" id="ARBA00023136"/>
    </source>
</evidence>
<feature type="transmembrane region" description="Helical" evidence="7">
    <location>
        <begin position="190"/>
        <end position="211"/>
    </location>
</feature>
<dbReference type="NCBIfam" id="TIGR00765">
    <property type="entry name" value="yihY_not_rbn"/>
    <property type="match status" value="1"/>
</dbReference>
<evidence type="ECO:0000256" key="3">
    <source>
        <dbReference type="ARBA" id="ARBA00022692"/>
    </source>
</evidence>
<dbReference type="PANTHER" id="PTHR30213:SF1">
    <property type="entry name" value="INNER MEMBRANE PROTEIN YHJD"/>
    <property type="match status" value="1"/>
</dbReference>
<comment type="caution">
    <text evidence="8">The sequence shown here is derived from an EMBL/GenBank/DDBJ whole genome shotgun (WGS) entry which is preliminary data.</text>
</comment>
<keyword evidence="9" id="KW-1185">Reference proteome</keyword>
<organism evidence="8 9">
    <name type="scientific">Paraburkholderia sejongensis</name>
    <dbReference type="NCBI Taxonomy" id="2886946"/>
    <lineage>
        <taxon>Bacteria</taxon>
        <taxon>Pseudomonadati</taxon>
        <taxon>Pseudomonadota</taxon>
        <taxon>Betaproteobacteria</taxon>
        <taxon>Burkholderiales</taxon>
        <taxon>Burkholderiaceae</taxon>
        <taxon>Paraburkholderia</taxon>
    </lineage>
</organism>
<evidence type="ECO:0000256" key="6">
    <source>
        <dbReference type="SAM" id="MobiDB-lite"/>
    </source>
</evidence>
<evidence type="ECO:0000256" key="4">
    <source>
        <dbReference type="ARBA" id="ARBA00022989"/>
    </source>
</evidence>